<accession>A0A317P1L5</accession>
<dbReference type="InterPro" id="IPR050789">
    <property type="entry name" value="Diverse_Enzym_Activities"/>
</dbReference>
<proteinExistence type="predicted"/>
<feature type="domain" description="Beta-lactamase-related" evidence="1">
    <location>
        <begin position="2"/>
        <end position="257"/>
    </location>
</feature>
<name>A0A317P1L5_9NOCA</name>
<dbReference type="SUPFAM" id="SSF56601">
    <property type="entry name" value="beta-lactamase/transpeptidase-like"/>
    <property type="match status" value="1"/>
</dbReference>
<gene>
    <name evidence="2" type="ORF">DFR69_101852</name>
</gene>
<dbReference type="PANTHER" id="PTHR43283:SF7">
    <property type="entry name" value="BETA-LACTAMASE-RELATED DOMAIN-CONTAINING PROTEIN"/>
    <property type="match status" value="1"/>
</dbReference>
<dbReference type="PANTHER" id="PTHR43283">
    <property type="entry name" value="BETA-LACTAMASE-RELATED"/>
    <property type="match status" value="1"/>
</dbReference>
<dbReference type="Proteomes" id="UP000246410">
    <property type="component" value="Unassembled WGS sequence"/>
</dbReference>
<protein>
    <submittedName>
        <fullName evidence="2">Beta-lactamase</fullName>
    </submittedName>
</protein>
<dbReference type="RefSeq" id="WP_110036004.1">
    <property type="nucleotide sequence ID" value="NZ_QGTL01000001.1"/>
</dbReference>
<sequence>MAKPVAATVTVELARQGVLRLDDPVRAHLPGFDLADRNSAAGITIRDLLQHTSGLPFGAPLLDRADAGRRPADVLPALASIKPQSPPGTEHLYSSLNYLVLAAVIEATTRRSYAEVLAATVGRPLRNGIVATAAQAATVPSGHRFVAGRPVRMNTGYDPAGAAYGYLGGSLTDLTRFATDQLRPKDPAITAQLHAPGRPTGLGEHYGLGWRISDLPDTGQAVVMLQNVSGFFHESALLATAQGVAGLLANEEPSAVAVDPMYLPAVGVLAALALTLARTGRTRSCPPERRPLVMIGFRADRDANGLADQIAGRNQVRSAAAMACRSAESSRVDALAHAT</sequence>
<evidence type="ECO:0000313" key="2">
    <source>
        <dbReference type="EMBL" id="PWV81509.1"/>
    </source>
</evidence>
<comment type="caution">
    <text evidence="2">The sequence shown here is derived from an EMBL/GenBank/DDBJ whole genome shotgun (WGS) entry which is preliminary data.</text>
</comment>
<evidence type="ECO:0000313" key="3">
    <source>
        <dbReference type="Proteomes" id="UP000246410"/>
    </source>
</evidence>
<dbReference type="InterPro" id="IPR012338">
    <property type="entry name" value="Beta-lactam/transpept-like"/>
</dbReference>
<reference evidence="2 3" key="1">
    <citation type="submission" date="2018-05" db="EMBL/GenBank/DDBJ databases">
        <title>Genomic Encyclopedia of Type Strains, Phase IV (KMG-IV): sequencing the most valuable type-strain genomes for metagenomic binning, comparative biology and taxonomic classification.</title>
        <authorList>
            <person name="Goeker M."/>
        </authorList>
    </citation>
    <scope>NUCLEOTIDE SEQUENCE [LARGE SCALE GENOMIC DNA]</scope>
    <source>
        <strain evidence="2 3">DSM 44717</strain>
    </source>
</reference>
<dbReference type="Pfam" id="PF00144">
    <property type="entry name" value="Beta-lactamase"/>
    <property type="match status" value="1"/>
</dbReference>
<dbReference type="InterPro" id="IPR001466">
    <property type="entry name" value="Beta-lactam-related"/>
</dbReference>
<dbReference type="AlphaFoldDB" id="A0A317P1L5"/>
<keyword evidence="3" id="KW-1185">Reference proteome</keyword>
<dbReference type="Gene3D" id="3.40.710.10">
    <property type="entry name" value="DD-peptidase/beta-lactamase superfamily"/>
    <property type="match status" value="1"/>
</dbReference>
<evidence type="ECO:0000259" key="1">
    <source>
        <dbReference type="Pfam" id="PF00144"/>
    </source>
</evidence>
<dbReference type="EMBL" id="QGTL01000001">
    <property type="protein sequence ID" value="PWV81509.1"/>
    <property type="molecule type" value="Genomic_DNA"/>
</dbReference>
<organism evidence="2 3">
    <name type="scientific">Nocardia neocaledoniensis</name>
    <dbReference type="NCBI Taxonomy" id="236511"/>
    <lineage>
        <taxon>Bacteria</taxon>
        <taxon>Bacillati</taxon>
        <taxon>Actinomycetota</taxon>
        <taxon>Actinomycetes</taxon>
        <taxon>Mycobacteriales</taxon>
        <taxon>Nocardiaceae</taxon>
        <taxon>Nocardia</taxon>
    </lineage>
</organism>